<gene>
    <name evidence="1" type="ORF">AVDCRST_MAG67-4468</name>
</gene>
<proteinExistence type="predicted"/>
<dbReference type="InterPro" id="IPR023393">
    <property type="entry name" value="START-like_dom_sf"/>
</dbReference>
<dbReference type="EMBL" id="CADCVQ010000176">
    <property type="protein sequence ID" value="CAA9532745.1"/>
    <property type="molecule type" value="Genomic_DNA"/>
</dbReference>
<protein>
    <submittedName>
        <fullName evidence="1">Cell division inhibitor</fullName>
    </submittedName>
</protein>
<dbReference type="CDD" id="cd07820">
    <property type="entry name" value="SRPBCC_3"/>
    <property type="match status" value="1"/>
</dbReference>
<dbReference type="Gene3D" id="3.30.530.20">
    <property type="match status" value="1"/>
</dbReference>
<dbReference type="SUPFAM" id="SSF55961">
    <property type="entry name" value="Bet v1-like"/>
    <property type="match status" value="1"/>
</dbReference>
<reference evidence="1" key="1">
    <citation type="submission" date="2020-02" db="EMBL/GenBank/DDBJ databases">
        <authorList>
            <person name="Meier V. D."/>
        </authorList>
    </citation>
    <scope>NUCLEOTIDE SEQUENCE</scope>
    <source>
        <strain evidence="1">AVDCRST_MAG67</strain>
    </source>
</reference>
<organism evidence="1">
    <name type="scientific">uncultured Solirubrobacteraceae bacterium</name>
    <dbReference type="NCBI Taxonomy" id="1162706"/>
    <lineage>
        <taxon>Bacteria</taxon>
        <taxon>Bacillati</taxon>
        <taxon>Actinomycetota</taxon>
        <taxon>Thermoleophilia</taxon>
        <taxon>Solirubrobacterales</taxon>
        <taxon>Solirubrobacteraceae</taxon>
        <taxon>environmental samples</taxon>
    </lineage>
</organism>
<name>A0A6J4TVL6_9ACTN</name>
<dbReference type="InterPro" id="IPR019587">
    <property type="entry name" value="Polyketide_cyclase/dehydratase"/>
</dbReference>
<sequence length="151" mass="17291">MNVQILEREQRLPGSPAEVFEFFADARNLEAITPPLLRFRVVTPEPIAMGRGTLIRYRLRVRGVPVSWLTEIKEWDAPHRFVDEQLKGPYALWHHTHTFAADGDETIMRDVVRYRVGFGPLGALADALVVRRDVAAIFDFRAQRVRELLAG</sequence>
<accession>A0A6J4TVL6</accession>
<dbReference type="Pfam" id="PF10604">
    <property type="entry name" value="Polyketide_cyc2"/>
    <property type="match status" value="1"/>
</dbReference>
<evidence type="ECO:0000313" key="1">
    <source>
        <dbReference type="EMBL" id="CAA9532745.1"/>
    </source>
</evidence>
<dbReference type="AlphaFoldDB" id="A0A6J4TVL6"/>